<evidence type="ECO:0000313" key="5">
    <source>
        <dbReference type="EMBL" id="KNG93911.1"/>
    </source>
</evidence>
<proteinExistence type="inferred from homology"/>
<dbReference type="RefSeq" id="WP_050531109.1">
    <property type="nucleotide sequence ID" value="NZ_AQQZ01000004.1"/>
</dbReference>
<comment type="caution">
    <text evidence="5">The sequence shown here is derived from an EMBL/GenBank/DDBJ whole genome shotgun (WGS) entry which is preliminary data.</text>
</comment>
<keyword evidence="5" id="KW-0808">Transferase</keyword>
<name>A0A0L1JQ88_9RHOB</name>
<evidence type="ECO:0000256" key="3">
    <source>
        <dbReference type="SAM" id="Phobius"/>
    </source>
</evidence>
<organism evidence="5 6">
    <name type="scientific">Pseudaestuariivita atlantica</name>
    <dbReference type="NCBI Taxonomy" id="1317121"/>
    <lineage>
        <taxon>Bacteria</taxon>
        <taxon>Pseudomonadati</taxon>
        <taxon>Pseudomonadota</taxon>
        <taxon>Alphaproteobacteria</taxon>
        <taxon>Rhodobacterales</taxon>
        <taxon>Paracoccaceae</taxon>
        <taxon>Pseudaestuariivita</taxon>
    </lineage>
</organism>
<evidence type="ECO:0000313" key="6">
    <source>
        <dbReference type="Proteomes" id="UP000036938"/>
    </source>
</evidence>
<dbReference type="STRING" id="1317121.ATO11_11030"/>
<comment type="similarity">
    <text evidence="1">Belongs to the bacterial sugar transferase family.</text>
</comment>
<reference evidence="5 6" key="1">
    <citation type="journal article" date="2015" name="Int. J. Syst. Evol. Microbiol.">
        <title>Aestuariivita atlantica sp. nov., isolated from deep sea sediment of the Atlantic Ocean.</title>
        <authorList>
            <person name="Li G."/>
            <person name="Lai Q."/>
            <person name="Du Y."/>
            <person name="Liu X."/>
            <person name="Sun F."/>
            <person name="Shao Z."/>
        </authorList>
    </citation>
    <scope>NUCLEOTIDE SEQUENCE [LARGE SCALE GENOMIC DNA]</scope>
    <source>
        <strain evidence="5 6">22II-S11-z3</strain>
    </source>
</reference>
<evidence type="ECO:0000259" key="4">
    <source>
        <dbReference type="Pfam" id="PF02397"/>
    </source>
</evidence>
<sequence>MTPLKRLLDVVGSLVLMVVLSPLILWCVWRILKTDGRPILYVSERMKTPTKGFQLLKFRTMTVDDKDAGVSGGDKAHRITETGRKLRAKRLDELPQLWNIFKGDISFVGPRPELRRYVEMRPDLFERVLRARPGVTGLATLVFHKREGELLDPCTTPEETEEVYARRCLPAKARIDMIYAENRNFCYDWQLMFASVFKGVSVRQSRSKASDT</sequence>
<accession>A0A0L1JQ88</accession>
<evidence type="ECO:0000256" key="1">
    <source>
        <dbReference type="ARBA" id="ARBA00006464"/>
    </source>
</evidence>
<dbReference type="PANTHER" id="PTHR30576:SF20">
    <property type="entry name" value="QUINOVOSAMINEPHOSPHOTRANSFERAE-RELATED"/>
    <property type="match status" value="1"/>
</dbReference>
<keyword evidence="3" id="KW-0472">Membrane</keyword>
<dbReference type="InterPro" id="IPR003362">
    <property type="entry name" value="Bact_transf"/>
</dbReference>
<keyword evidence="6" id="KW-1185">Reference proteome</keyword>
<keyword evidence="3" id="KW-0812">Transmembrane</keyword>
<dbReference type="AlphaFoldDB" id="A0A0L1JQ88"/>
<dbReference type="EMBL" id="AQQZ01000004">
    <property type="protein sequence ID" value="KNG93911.1"/>
    <property type="molecule type" value="Genomic_DNA"/>
</dbReference>
<evidence type="ECO:0000256" key="2">
    <source>
        <dbReference type="ARBA" id="ARBA00023169"/>
    </source>
</evidence>
<dbReference type="Proteomes" id="UP000036938">
    <property type="component" value="Unassembled WGS sequence"/>
</dbReference>
<keyword evidence="3" id="KW-1133">Transmembrane helix</keyword>
<dbReference type="PANTHER" id="PTHR30576">
    <property type="entry name" value="COLANIC BIOSYNTHESIS UDP-GLUCOSE LIPID CARRIER TRANSFERASE"/>
    <property type="match status" value="1"/>
</dbReference>
<dbReference type="OrthoDB" id="9808602at2"/>
<keyword evidence="2" id="KW-0270">Exopolysaccharide synthesis</keyword>
<dbReference type="GO" id="GO:0016780">
    <property type="term" value="F:phosphotransferase activity, for other substituted phosphate groups"/>
    <property type="evidence" value="ECO:0007669"/>
    <property type="project" value="TreeGrafter"/>
</dbReference>
<gene>
    <name evidence="5" type="ORF">ATO11_11030</name>
</gene>
<dbReference type="Pfam" id="PF02397">
    <property type="entry name" value="Bac_transf"/>
    <property type="match status" value="1"/>
</dbReference>
<dbReference type="GO" id="GO:0000271">
    <property type="term" value="P:polysaccharide biosynthetic process"/>
    <property type="evidence" value="ECO:0007669"/>
    <property type="project" value="UniProtKB-KW"/>
</dbReference>
<feature type="domain" description="Bacterial sugar transferase" evidence="4">
    <location>
        <begin position="5"/>
        <end position="198"/>
    </location>
</feature>
<feature type="transmembrane region" description="Helical" evidence="3">
    <location>
        <begin position="12"/>
        <end position="32"/>
    </location>
</feature>
<protein>
    <submittedName>
        <fullName evidence="5">Sugar transferase</fullName>
    </submittedName>
</protein>